<proteinExistence type="predicted"/>
<protein>
    <submittedName>
        <fullName evidence="1">Uncharacterized protein</fullName>
    </submittedName>
</protein>
<dbReference type="AlphaFoldDB" id="A0A2G9YRR6"/>
<comment type="caution">
    <text evidence="1">The sequence shown here is derived from an EMBL/GenBank/DDBJ whole genome shotgun (WGS) entry which is preliminary data.</text>
</comment>
<reference evidence="1 2" key="1">
    <citation type="submission" date="2017-09" db="EMBL/GenBank/DDBJ databases">
        <title>Depth-based differentiation of microbial function through sediment-hosted aquifers and enrichment of novel symbionts in the deep terrestrial subsurface.</title>
        <authorList>
            <person name="Probst A.J."/>
            <person name="Ladd B."/>
            <person name="Jarett J.K."/>
            <person name="Geller-Mcgrath D.E."/>
            <person name="Sieber C.M."/>
            <person name="Emerson J.B."/>
            <person name="Anantharaman K."/>
            <person name="Thomas B.C."/>
            <person name="Malmstrom R."/>
            <person name="Stieglmeier M."/>
            <person name="Klingl A."/>
            <person name="Woyke T."/>
            <person name="Ryan C.M."/>
            <person name="Banfield J.F."/>
        </authorList>
    </citation>
    <scope>NUCLEOTIDE SEQUENCE [LARGE SCALE GENOMIC DNA]</scope>
    <source>
        <strain evidence="1">CG23_combo_of_CG06-09_8_20_14_all_40_13</strain>
    </source>
</reference>
<sequence length="123" mass="14429">MTISTAVLQIDCRLIVVNQGQLEEIEMIRPFLCPDVYPEIFKNCTAAIFENVGDNRVSLWCRLGERFFSGPFYLSWEEITDPNRKEIPREVQKTVRTVLAREENWNQTDTSMNFIRSRLVILN</sequence>
<evidence type="ECO:0000313" key="2">
    <source>
        <dbReference type="Proteomes" id="UP000231567"/>
    </source>
</evidence>
<dbReference type="Proteomes" id="UP000231567">
    <property type="component" value="Unassembled WGS sequence"/>
</dbReference>
<evidence type="ECO:0000313" key="1">
    <source>
        <dbReference type="EMBL" id="PIP21938.1"/>
    </source>
</evidence>
<name>A0A2G9YRR6_9BACT</name>
<organism evidence="1 2">
    <name type="scientific">Candidatus Nealsonbacteria bacterium CG23_combo_of_CG06-09_8_20_14_all_40_13</name>
    <dbReference type="NCBI Taxonomy" id="1974724"/>
    <lineage>
        <taxon>Bacteria</taxon>
        <taxon>Candidatus Nealsoniibacteriota</taxon>
    </lineage>
</organism>
<dbReference type="EMBL" id="PCRM01000005">
    <property type="protein sequence ID" value="PIP21938.1"/>
    <property type="molecule type" value="Genomic_DNA"/>
</dbReference>
<accession>A0A2G9YRR6</accession>
<gene>
    <name evidence="1" type="ORF">COX39_00260</name>
</gene>